<keyword evidence="1" id="KW-0472">Membrane</keyword>
<evidence type="ECO:0000313" key="2">
    <source>
        <dbReference type="EMBL" id="KAB2570646.1"/>
    </source>
</evidence>
<sequence>MPRYGSGTSWACYGLFDDEYSRAFVAVEALEIVSLIILLVMWARAQGRTPNQFEVLKWHNFGITLHFWLLYIIIIFIEFFMMGCADSFTIVDAYRMSIVAQVFFWIAKNFLLATVLLAIPRGLDRLRDPGDIGRSTWYNAAGCLQAFIALFTVVFLALFIWAYQSAIDNYSRPYYSRGSFSAFPQYIYVYMAITTCWFVVAVVAASRIAYALSAATSRWRTVPGGLKGWGWTLCGSLFAYGVVITFFAFFDVFGVTSRSVLSHAFMAQRIAELVLTTFFSLLLLLSVMQVAKGISQMLAHPDSYGFGRERREADDAYVGGQNHHGVYGEDSAYFETHNRGYYGSTVR</sequence>
<organism evidence="2 3">
    <name type="scientific">Lasiodiplodia theobromae</name>
    <dbReference type="NCBI Taxonomy" id="45133"/>
    <lineage>
        <taxon>Eukaryota</taxon>
        <taxon>Fungi</taxon>
        <taxon>Dikarya</taxon>
        <taxon>Ascomycota</taxon>
        <taxon>Pezizomycotina</taxon>
        <taxon>Dothideomycetes</taxon>
        <taxon>Dothideomycetes incertae sedis</taxon>
        <taxon>Botryosphaeriales</taxon>
        <taxon>Botryosphaeriaceae</taxon>
        <taxon>Lasiodiplodia</taxon>
    </lineage>
</organism>
<feature type="transmembrane region" description="Helical" evidence="1">
    <location>
        <begin position="63"/>
        <end position="82"/>
    </location>
</feature>
<proteinExistence type="predicted"/>
<feature type="transmembrane region" description="Helical" evidence="1">
    <location>
        <begin position="140"/>
        <end position="163"/>
    </location>
</feature>
<protein>
    <submittedName>
        <fullName evidence="2">Uncharacterized protein</fullName>
    </submittedName>
</protein>
<comment type="caution">
    <text evidence="2">The sequence shown here is derived from an EMBL/GenBank/DDBJ whole genome shotgun (WGS) entry which is preliminary data.</text>
</comment>
<feature type="transmembrane region" description="Helical" evidence="1">
    <location>
        <begin position="102"/>
        <end position="119"/>
    </location>
</feature>
<evidence type="ECO:0000313" key="3">
    <source>
        <dbReference type="Proteomes" id="UP000325902"/>
    </source>
</evidence>
<accession>A0A5N5CZ94</accession>
<dbReference type="Proteomes" id="UP000325902">
    <property type="component" value="Unassembled WGS sequence"/>
</dbReference>
<dbReference type="EMBL" id="VCHE01000127">
    <property type="protein sequence ID" value="KAB2570646.1"/>
    <property type="molecule type" value="Genomic_DNA"/>
</dbReference>
<dbReference type="AlphaFoldDB" id="A0A5N5CZ94"/>
<gene>
    <name evidence="2" type="ORF">DBV05_g10675</name>
</gene>
<keyword evidence="3" id="KW-1185">Reference proteome</keyword>
<feature type="transmembrane region" description="Helical" evidence="1">
    <location>
        <begin position="20"/>
        <end position="42"/>
    </location>
</feature>
<feature type="transmembrane region" description="Helical" evidence="1">
    <location>
        <begin position="183"/>
        <end position="208"/>
    </location>
</feature>
<evidence type="ECO:0000256" key="1">
    <source>
        <dbReference type="SAM" id="Phobius"/>
    </source>
</evidence>
<feature type="transmembrane region" description="Helical" evidence="1">
    <location>
        <begin position="270"/>
        <end position="291"/>
    </location>
</feature>
<reference evidence="2 3" key="1">
    <citation type="journal article" date="2019" name="Sci. Rep.">
        <title>A multi-omics analysis of the grapevine pathogen Lasiodiplodia theobromae reveals that temperature affects the expression of virulence- and pathogenicity-related genes.</title>
        <authorList>
            <person name="Felix C."/>
            <person name="Meneses R."/>
            <person name="Goncalves M.F.M."/>
            <person name="Tilleman L."/>
            <person name="Duarte A.S."/>
            <person name="Jorrin-Novo J.V."/>
            <person name="Van de Peer Y."/>
            <person name="Deforce D."/>
            <person name="Van Nieuwerburgh F."/>
            <person name="Esteves A.C."/>
            <person name="Alves A."/>
        </authorList>
    </citation>
    <scope>NUCLEOTIDE SEQUENCE [LARGE SCALE GENOMIC DNA]</scope>
    <source>
        <strain evidence="2 3">LA-SOL3</strain>
    </source>
</reference>
<feature type="transmembrane region" description="Helical" evidence="1">
    <location>
        <begin position="229"/>
        <end position="250"/>
    </location>
</feature>
<keyword evidence="1" id="KW-1133">Transmembrane helix</keyword>
<dbReference type="OrthoDB" id="3942865at2759"/>
<name>A0A5N5CZ94_9PEZI</name>
<keyword evidence="1" id="KW-0812">Transmembrane</keyword>